<dbReference type="InterPro" id="IPR027417">
    <property type="entry name" value="P-loop_NTPase"/>
</dbReference>
<proteinExistence type="predicted"/>
<dbReference type="AlphaFoldDB" id="A0AAV2YQ22"/>
<accession>A0AAV2YQ22</accession>
<reference evidence="1" key="2">
    <citation type="journal article" date="2023" name="Microbiol Resour">
        <title>Decontamination and Annotation of the Draft Genome Sequence of the Oomycete Lagenidium giganteum ARSEF 373.</title>
        <authorList>
            <person name="Morgan W.R."/>
            <person name="Tartar A."/>
        </authorList>
    </citation>
    <scope>NUCLEOTIDE SEQUENCE</scope>
    <source>
        <strain evidence="1">ARSEF 373</strain>
    </source>
</reference>
<comment type="caution">
    <text evidence="1">The sequence shown here is derived from an EMBL/GenBank/DDBJ whole genome shotgun (WGS) entry which is preliminary data.</text>
</comment>
<name>A0AAV2YQ22_9STRA</name>
<protein>
    <submittedName>
        <fullName evidence="1">Uncharacterized protein</fullName>
    </submittedName>
</protein>
<gene>
    <name evidence="1" type="ORF">N0F65_009070</name>
</gene>
<keyword evidence="2" id="KW-1185">Reference proteome</keyword>
<dbReference type="Proteomes" id="UP001146120">
    <property type="component" value="Unassembled WGS sequence"/>
</dbReference>
<organism evidence="1 2">
    <name type="scientific">Lagenidium giganteum</name>
    <dbReference type="NCBI Taxonomy" id="4803"/>
    <lineage>
        <taxon>Eukaryota</taxon>
        <taxon>Sar</taxon>
        <taxon>Stramenopiles</taxon>
        <taxon>Oomycota</taxon>
        <taxon>Peronosporomycetes</taxon>
        <taxon>Pythiales</taxon>
        <taxon>Pythiaceae</taxon>
    </lineage>
</organism>
<dbReference type="EMBL" id="DAKRPA010000186">
    <property type="protein sequence ID" value="DAZ95868.1"/>
    <property type="molecule type" value="Genomic_DNA"/>
</dbReference>
<dbReference type="Gene3D" id="3.40.50.300">
    <property type="entry name" value="P-loop containing nucleotide triphosphate hydrolases"/>
    <property type="match status" value="1"/>
</dbReference>
<evidence type="ECO:0000313" key="1">
    <source>
        <dbReference type="EMBL" id="DAZ95868.1"/>
    </source>
</evidence>
<sequence>MVRSRTLGFLAGSDDRLLVTMSRAKDYLFVLANGRALCQDPMWRRLHEAATQPPHQFQLHSVDRGAAAAFDMLGDRGYCRRLANMTS</sequence>
<reference evidence="1" key="1">
    <citation type="submission" date="2022-11" db="EMBL/GenBank/DDBJ databases">
        <authorList>
            <person name="Morgan W.R."/>
            <person name="Tartar A."/>
        </authorList>
    </citation>
    <scope>NUCLEOTIDE SEQUENCE</scope>
    <source>
        <strain evidence="1">ARSEF 373</strain>
    </source>
</reference>
<evidence type="ECO:0000313" key="2">
    <source>
        <dbReference type="Proteomes" id="UP001146120"/>
    </source>
</evidence>